<dbReference type="RefSeq" id="WP_262685063.1">
    <property type="nucleotide sequence ID" value="NZ_JAOQIO010000069.1"/>
</dbReference>
<dbReference type="SUPFAM" id="SSF53850">
    <property type="entry name" value="Periplasmic binding protein-like II"/>
    <property type="match status" value="1"/>
</dbReference>
<comment type="caution">
    <text evidence="5">The sequence shown here is derived from an EMBL/GenBank/DDBJ whole genome shotgun (WGS) entry which is preliminary data.</text>
</comment>
<feature type="signal peptide" evidence="4">
    <location>
        <begin position="1"/>
        <end position="18"/>
    </location>
</feature>
<dbReference type="Proteomes" id="UP001652445">
    <property type="component" value="Unassembled WGS sequence"/>
</dbReference>
<dbReference type="PANTHER" id="PTHR30061">
    <property type="entry name" value="MALTOSE-BINDING PERIPLASMIC PROTEIN"/>
    <property type="match status" value="1"/>
</dbReference>
<keyword evidence="3 4" id="KW-0732">Signal</keyword>
<name>A0ABT2UGV0_9BACL</name>
<evidence type="ECO:0000313" key="5">
    <source>
        <dbReference type="EMBL" id="MCU6793837.1"/>
    </source>
</evidence>
<sequence>MRRSKTALAALVLSTSLAAGCTNGGSSSPQQSNPSNEASKAKKVALNWWVDSRDDIQATYEEIKKDFEKANSNVTINIVKTPDDKIGERISIAINTSELPDVQQGAIGWPLTYAKKNLLLPLNDIVDKQDFEESTLNSLSVDNKLYIFPNSITSPGLLVNRDIFKAKGALELLPQNMSTWSYDKFLEAAKKVNDPAKGIYGFGVYAGDTGGDQGHHMFLWGFGAKTWSDDKTKAVLNSPEGVAGLEYLIKIIDEGITPPGVAGLKAGSVINEMFLQGKIGMTFGSLGNVSAFDKAFKEGSAPKFEYDLIPYPSKDGKTSNSILFGNGTWAWNTKNEDKMKWSKEFVKFINSKESMEKMAKVPSVLAARKSLSKTYQPDSIQGKTTKLFQYSSDIGLAIPGYAATRNAFFPELQAAITKKKTAKQALDDWVTKANEIITQNSK</sequence>
<protein>
    <submittedName>
        <fullName evidence="5">Sugar ABC transporter substrate-binding protein</fullName>
    </submittedName>
</protein>
<evidence type="ECO:0000256" key="1">
    <source>
        <dbReference type="ARBA" id="ARBA00008520"/>
    </source>
</evidence>
<evidence type="ECO:0000313" key="6">
    <source>
        <dbReference type="Proteomes" id="UP001652445"/>
    </source>
</evidence>
<dbReference type="PANTHER" id="PTHR30061:SF50">
    <property type="entry name" value="MALTOSE_MALTODEXTRIN-BINDING PERIPLASMIC PROTEIN"/>
    <property type="match status" value="1"/>
</dbReference>
<reference evidence="5 6" key="1">
    <citation type="submission" date="2022-09" db="EMBL/GenBank/DDBJ databases">
        <authorList>
            <person name="Han X.L."/>
            <person name="Wang Q."/>
            <person name="Lu T."/>
        </authorList>
    </citation>
    <scope>NUCLEOTIDE SEQUENCE [LARGE SCALE GENOMIC DNA]</scope>
    <source>
        <strain evidence="5 6">WQ 127069</strain>
    </source>
</reference>
<dbReference type="InterPro" id="IPR006059">
    <property type="entry name" value="SBP"/>
</dbReference>
<feature type="chain" id="PRO_5046703397" evidence="4">
    <location>
        <begin position="19"/>
        <end position="442"/>
    </location>
</feature>
<accession>A0ABT2UGV0</accession>
<dbReference type="Gene3D" id="3.40.190.10">
    <property type="entry name" value="Periplasmic binding protein-like II"/>
    <property type="match status" value="1"/>
</dbReference>
<keyword evidence="6" id="KW-1185">Reference proteome</keyword>
<dbReference type="EMBL" id="JAOQIO010000069">
    <property type="protein sequence ID" value="MCU6793837.1"/>
    <property type="molecule type" value="Genomic_DNA"/>
</dbReference>
<evidence type="ECO:0000256" key="2">
    <source>
        <dbReference type="ARBA" id="ARBA00022448"/>
    </source>
</evidence>
<organism evidence="5 6">
    <name type="scientific">Paenibacillus baimaensis</name>
    <dbReference type="NCBI Taxonomy" id="2982185"/>
    <lineage>
        <taxon>Bacteria</taxon>
        <taxon>Bacillati</taxon>
        <taxon>Bacillota</taxon>
        <taxon>Bacilli</taxon>
        <taxon>Bacillales</taxon>
        <taxon>Paenibacillaceae</taxon>
        <taxon>Paenibacillus</taxon>
    </lineage>
</organism>
<dbReference type="CDD" id="cd13585">
    <property type="entry name" value="PBP2_TMBP_like"/>
    <property type="match status" value="1"/>
</dbReference>
<comment type="similarity">
    <text evidence="1">Belongs to the bacterial solute-binding protein 1 family.</text>
</comment>
<dbReference type="Pfam" id="PF13416">
    <property type="entry name" value="SBP_bac_8"/>
    <property type="match status" value="1"/>
</dbReference>
<evidence type="ECO:0000256" key="3">
    <source>
        <dbReference type="ARBA" id="ARBA00022729"/>
    </source>
</evidence>
<proteinExistence type="inferred from homology"/>
<evidence type="ECO:0000256" key="4">
    <source>
        <dbReference type="SAM" id="SignalP"/>
    </source>
</evidence>
<dbReference type="PROSITE" id="PS51257">
    <property type="entry name" value="PROKAR_LIPOPROTEIN"/>
    <property type="match status" value="1"/>
</dbReference>
<keyword evidence="2" id="KW-0813">Transport</keyword>
<gene>
    <name evidence="5" type="ORF">OB236_17180</name>
</gene>